<dbReference type="EMBL" id="NQWI01000084">
    <property type="protein sequence ID" value="PDW02168.1"/>
    <property type="molecule type" value="Genomic_DNA"/>
</dbReference>
<sequence length="69" mass="7344">MAKITPSLSKHERVTDVLRAAGLLAEPSAEMQKLAAESTLTLEEACAILDRAGGKPLSEVILEMRGPKV</sequence>
<dbReference type="AlphaFoldDB" id="A0A2A6RH09"/>
<evidence type="ECO:0000313" key="1">
    <source>
        <dbReference type="EMBL" id="PDW02168.1"/>
    </source>
</evidence>
<keyword evidence="2" id="KW-1185">Reference proteome</keyword>
<reference evidence="2" key="1">
    <citation type="submission" date="2017-08" db="EMBL/GenBank/DDBJ databases">
        <authorList>
            <person name="Grouzdev D.S."/>
            <person name="Gaisin V.A."/>
            <person name="Rysina M.S."/>
            <person name="Gorlenko V.M."/>
        </authorList>
    </citation>
    <scope>NUCLEOTIDE SEQUENCE [LARGE SCALE GENOMIC DNA]</scope>
    <source>
        <strain evidence="2">Kir15-3F</strain>
    </source>
</reference>
<dbReference type="RefSeq" id="WP_097644993.1">
    <property type="nucleotide sequence ID" value="NZ_NQWI01000084.1"/>
</dbReference>
<dbReference type="OrthoDB" id="163170at2"/>
<organism evidence="1 2">
    <name type="scientific">Candidatus Viridilinea mediisalina</name>
    <dbReference type="NCBI Taxonomy" id="2024553"/>
    <lineage>
        <taxon>Bacteria</taxon>
        <taxon>Bacillati</taxon>
        <taxon>Chloroflexota</taxon>
        <taxon>Chloroflexia</taxon>
        <taxon>Chloroflexales</taxon>
        <taxon>Chloroflexineae</taxon>
        <taxon>Oscillochloridaceae</taxon>
        <taxon>Candidatus Viridilinea</taxon>
    </lineage>
</organism>
<accession>A0A2A6RH09</accession>
<proteinExistence type="predicted"/>
<comment type="caution">
    <text evidence="1">The sequence shown here is derived from an EMBL/GenBank/DDBJ whole genome shotgun (WGS) entry which is preliminary data.</text>
</comment>
<dbReference type="Proteomes" id="UP000220527">
    <property type="component" value="Unassembled WGS sequence"/>
</dbReference>
<name>A0A2A6RH09_9CHLR</name>
<gene>
    <name evidence="1" type="ORF">CJ255_15430</name>
</gene>
<evidence type="ECO:0000313" key="2">
    <source>
        <dbReference type="Proteomes" id="UP000220527"/>
    </source>
</evidence>
<protein>
    <submittedName>
        <fullName evidence="1">Uncharacterized protein</fullName>
    </submittedName>
</protein>